<proteinExistence type="predicted"/>
<dbReference type="AlphaFoldDB" id="A0A285WZT8"/>
<gene>
    <name evidence="2" type="ORF">SAMN06296241_0115</name>
</gene>
<dbReference type="Pfam" id="PF09537">
    <property type="entry name" value="DUF2383"/>
    <property type="match status" value="1"/>
</dbReference>
<dbReference type="RefSeq" id="WP_179670464.1">
    <property type="nucleotide sequence ID" value="NZ_OCMF01000001.1"/>
</dbReference>
<feature type="domain" description="DUF2383" evidence="1">
    <location>
        <begin position="9"/>
        <end position="116"/>
    </location>
</feature>
<sequence length="165" mass="19867">MEDRFSKFKKLNWLLSESFEAERIYYNAGEDVQQVELKRFFNHETVNRNRFSYEISEQLVQAGVEPAKEWVQKGHLDRDWREEKKALTKSRPLKLLKKCRKKDEENLELYNELLEQKQLPKDVLNILKKQKKVITEAIEKCQRFESGEQALDPQNRPRVRKLKAM</sequence>
<dbReference type="Gene3D" id="1.20.1260.10">
    <property type="match status" value="1"/>
</dbReference>
<accession>A0A285WZT8</accession>
<evidence type="ECO:0000313" key="2">
    <source>
        <dbReference type="EMBL" id="SOC78603.1"/>
    </source>
</evidence>
<reference evidence="3" key="1">
    <citation type="submission" date="2017-09" db="EMBL/GenBank/DDBJ databases">
        <authorList>
            <person name="Varghese N."/>
            <person name="Submissions S."/>
        </authorList>
    </citation>
    <scope>NUCLEOTIDE SEQUENCE [LARGE SCALE GENOMIC DNA]</scope>
    <source>
        <strain evidence="3">CGMCC 1.12641</strain>
    </source>
</reference>
<evidence type="ECO:0000259" key="1">
    <source>
        <dbReference type="Pfam" id="PF09537"/>
    </source>
</evidence>
<protein>
    <recommendedName>
        <fullName evidence="1">DUF2383 domain-containing protein</fullName>
    </recommendedName>
</protein>
<keyword evidence="3" id="KW-1185">Reference proteome</keyword>
<name>A0A285WZT8_9FLAO</name>
<dbReference type="InterPro" id="IPR019052">
    <property type="entry name" value="DUF2383"/>
</dbReference>
<evidence type="ECO:0000313" key="3">
    <source>
        <dbReference type="Proteomes" id="UP000219193"/>
    </source>
</evidence>
<organism evidence="2 3">
    <name type="scientific">Salinimicrobium sediminis</name>
    <dbReference type="NCBI Taxonomy" id="1343891"/>
    <lineage>
        <taxon>Bacteria</taxon>
        <taxon>Pseudomonadati</taxon>
        <taxon>Bacteroidota</taxon>
        <taxon>Flavobacteriia</taxon>
        <taxon>Flavobacteriales</taxon>
        <taxon>Flavobacteriaceae</taxon>
        <taxon>Salinimicrobium</taxon>
    </lineage>
</organism>
<dbReference type="InterPro" id="IPR012347">
    <property type="entry name" value="Ferritin-like"/>
</dbReference>
<dbReference type="Proteomes" id="UP000219193">
    <property type="component" value="Unassembled WGS sequence"/>
</dbReference>
<dbReference type="EMBL" id="OCMF01000001">
    <property type="protein sequence ID" value="SOC78603.1"/>
    <property type="molecule type" value="Genomic_DNA"/>
</dbReference>